<dbReference type="CTD" id="6759772"/>
<dbReference type="HOGENOM" id="CLU_1671579_0_0_1"/>
<dbReference type="GO" id="GO:0005524">
    <property type="term" value="F:ATP binding"/>
    <property type="evidence" value="ECO:0007669"/>
    <property type="project" value="InterPro"/>
</dbReference>
<organism evidence="2 3">
    <name type="scientific">Trichoplax adhaerens</name>
    <name type="common">Trichoplax reptans</name>
    <dbReference type="NCBI Taxonomy" id="10228"/>
    <lineage>
        <taxon>Eukaryota</taxon>
        <taxon>Metazoa</taxon>
        <taxon>Placozoa</taxon>
        <taxon>Uniplacotomia</taxon>
        <taxon>Trichoplacea</taxon>
        <taxon>Trichoplacidae</taxon>
        <taxon>Trichoplax</taxon>
    </lineage>
</organism>
<protein>
    <recommendedName>
        <fullName evidence="1">Protein kinase domain-containing protein</fullName>
    </recommendedName>
</protein>
<dbReference type="SUPFAM" id="SSF56112">
    <property type="entry name" value="Protein kinase-like (PK-like)"/>
    <property type="match status" value="1"/>
</dbReference>
<dbReference type="KEGG" id="tad:TRIADDRAFT_62588"/>
<dbReference type="RefSeq" id="XP_002118559.1">
    <property type="nucleotide sequence ID" value="XM_002118523.1"/>
</dbReference>
<keyword evidence="3" id="KW-1185">Reference proteome</keyword>
<dbReference type="GO" id="GO:0004672">
    <property type="term" value="F:protein kinase activity"/>
    <property type="evidence" value="ECO:0007669"/>
    <property type="project" value="InterPro"/>
</dbReference>
<dbReference type="InterPro" id="IPR000719">
    <property type="entry name" value="Prot_kinase_dom"/>
</dbReference>
<dbReference type="GeneID" id="6759772"/>
<dbReference type="PhylomeDB" id="B3SE90"/>
<dbReference type="Gene3D" id="1.10.510.10">
    <property type="entry name" value="Transferase(Phosphotransferase) domain 1"/>
    <property type="match status" value="1"/>
</dbReference>
<reference evidence="2 3" key="1">
    <citation type="journal article" date="2008" name="Nature">
        <title>The Trichoplax genome and the nature of placozoans.</title>
        <authorList>
            <person name="Srivastava M."/>
            <person name="Begovic E."/>
            <person name="Chapman J."/>
            <person name="Putnam N.H."/>
            <person name="Hellsten U."/>
            <person name="Kawashima T."/>
            <person name="Kuo A."/>
            <person name="Mitros T."/>
            <person name="Salamov A."/>
            <person name="Carpenter M.L."/>
            <person name="Signorovitch A.Y."/>
            <person name="Moreno M.A."/>
            <person name="Kamm K."/>
            <person name="Grimwood J."/>
            <person name="Schmutz J."/>
            <person name="Shapiro H."/>
            <person name="Grigoriev I.V."/>
            <person name="Buss L.W."/>
            <person name="Schierwater B."/>
            <person name="Dellaporta S.L."/>
            <person name="Rokhsar D.S."/>
        </authorList>
    </citation>
    <scope>NUCLEOTIDE SEQUENCE [LARGE SCALE GENOMIC DNA]</scope>
    <source>
        <strain evidence="2 3">Grell-BS-1999</strain>
    </source>
</reference>
<evidence type="ECO:0000259" key="1">
    <source>
        <dbReference type="PROSITE" id="PS50011"/>
    </source>
</evidence>
<sequence>MSGNELQSLKEMLEYNSKHLSPTVVVKIILDIAIAIKSLHSNMIVHGNIGTHAILLITSHKEQQATALLSEFSHMHRLQLFTGSKQNETISQLMCKDINGLVSLTEALSLYCQIDKNRPLNDSEVASQGDVNYDDWELALESLDLGLVPNLALSYICE</sequence>
<evidence type="ECO:0000313" key="3">
    <source>
        <dbReference type="Proteomes" id="UP000009022"/>
    </source>
</evidence>
<proteinExistence type="predicted"/>
<dbReference type="Proteomes" id="UP000009022">
    <property type="component" value="Unassembled WGS sequence"/>
</dbReference>
<dbReference type="PROSITE" id="PS50011">
    <property type="entry name" value="PROTEIN_KINASE_DOM"/>
    <property type="match status" value="1"/>
</dbReference>
<gene>
    <name evidence="2" type="ORF">TRIADDRAFT_62588</name>
</gene>
<dbReference type="InterPro" id="IPR011009">
    <property type="entry name" value="Kinase-like_dom_sf"/>
</dbReference>
<dbReference type="AlphaFoldDB" id="B3SE90"/>
<feature type="domain" description="Protein kinase" evidence="1">
    <location>
        <begin position="1"/>
        <end position="158"/>
    </location>
</feature>
<dbReference type="EMBL" id="DS985389">
    <property type="protein sequence ID" value="EDV18956.1"/>
    <property type="molecule type" value="Genomic_DNA"/>
</dbReference>
<dbReference type="InParanoid" id="B3SE90"/>
<accession>B3SE90</accession>
<name>B3SE90_TRIAD</name>
<evidence type="ECO:0000313" key="2">
    <source>
        <dbReference type="EMBL" id="EDV18956.1"/>
    </source>
</evidence>